<keyword evidence="3" id="KW-1003">Cell membrane</keyword>
<evidence type="ECO:0000313" key="9">
    <source>
        <dbReference type="EMBL" id="PSJ63197.1"/>
    </source>
</evidence>
<dbReference type="SUPFAM" id="SSF161098">
    <property type="entry name" value="MetI-like"/>
    <property type="match status" value="1"/>
</dbReference>
<feature type="transmembrane region" description="Helical" evidence="7">
    <location>
        <begin position="20"/>
        <end position="43"/>
    </location>
</feature>
<dbReference type="AlphaFoldDB" id="A0A2P7SL81"/>
<evidence type="ECO:0000256" key="1">
    <source>
        <dbReference type="ARBA" id="ARBA00004651"/>
    </source>
</evidence>
<evidence type="ECO:0000256" key="6">
    <source>
        <dbReference type="ARBA" id="ARBA00023136"/>
    </source>
</evidence>
<dbReference type="Gene3D" id="1.10.3720.10">
    <property type="entry name" value="MetI-like"/>
    <property type="match status" value="1"/>
</dbReference>
<feature type="transmembrane region" description="Helical" evidence="7">
    <location>
        <begin position="249"/>
        <end position="272"/>
    </location>
</feature>
<dbReference type="EMBL" id="PXYL01000002">
    <property type="protein sequence ID" value="PSJ63197.1"/>
    <property type="molecule type" value="Genomic_DNA"/>
</dbReference>
<sequence>MKQQSELLKSAKLILRDPLGLLGLVIVIALVGSAIFAPSLAPFNPTAIDMKARLSGPTASHWLGTDQLGRDTFSRMILGGRVALQVALPSIAAALGLGLLLGMVAGYGPRWLDNAIMLLFDTLRSFPTVMLALSFVALVGPSLGTVMLVVIVTSAPIYGRIARTQTMTLKSSEFITAEEAMGARMPRILLIHILPNILGTLVVLASMDIPAVIALEAGLSFLGMGVKPPTPSWGSLLKDGYALIRSTPWLIIAGALPIVMTTLGFTFLGEALRDVADPKLRRTR</sequence>
<keyword evidence="5 7" id="KW-1133">Transmembrane helix</keyword>
<evidence type="ECO:0000259" key="8">
    <source>
        <dbReference type="PROSITE" id="PS50928"/>
    </source>
</evidence>
<keyword evidence="6 7" id="KW-0472">Membrane</keyword>
<evidence type="ECO:0000256" key="7">
    <source>
        <dbReference type="RuleBase" id="RU363032"/>
    </source>
</evidence>
<evidence type="ECO:0000256" key="3">
    <source>
        <dbReference type="ARBA" id="ARBA00022475"/>
    </source>
</evidence>
<dbReference type="GO" id="GO:0055085">
    <property type="term" value="P:transmembrane transport"/>
    <property type="evidence" value="ECO:0007669"/>
    <property type="project" value="InterPro"/>
</dbReference>
<evidence type="ECO:0000313" key="10">
    <source>
        <dbReference type="Proteomes" id="UP000240653"/>
    </source>
</evidence>
<keyword evidence="4 7" id="KW-0812">Transmembrane</keyword>
<reference evidence="9 10" key="1">
    <citation type="submission" date="2018-03" db="EMBL/GenBank/DDBJ databases">
        <title>The draft genome of Mesorhizobium soli JCM 19897.</title>
        <authorList>
            <person name="Li L."/>
            <person name="Liu L."/>
            <person name="Liang L."/>
            <person name="Wang T."/>
            <person name="Zhang X."/>
        </authorList>
    </citation>
    <scope>NUCLEOTIDE SEQUENCE [LARGE SCALE GENOMIC DNA]</scope>
    <source>
        <strain evidence="9 10">JCM 19897</strain>
    </source>
</reference>
<feature type="domain" description="ABC transmembrane type-1" evidence="8">
    <location>
        <begin position="80"/>
        <end position="269"/>
    </location>
</feature>
<comment type="subcellular location">
    <subcellularLocation>
        <location evidence="1 7">Cell membrane</location>
        <topology evidence="1 7">Multi-pass membrane protein</topology>
    </subcellularLocation>
</comment>
<protein>
    <submittedName>
        <fullName evidence="9">Peptide ABC transporter permease</fullName>
    </submittedName>
</protein>
<proteinExistence type="inferred from homology"/>
<organism evidence="9 10">
    <name type="scientific">Pseudaminobacter soli</name>
    <name type="common">ex Li et al. 2025</name>
    <dbReference type="NCBI Taxonomy" id="1295366"/>
    <lineage>
        <taxon>Bacteria</taxon>
        <taxon>Pseudomonadati</taxon>
        <taxon>Pseudomonadota</taxon>
        <taxon>Alphaproteobacteria</taxon>
        <taxon>Hyphomicrobiales</taxon>
        <taxon>Phyllobacteriaceae</taxon>
        <taxon>Pseudaminobacter</taxon>
    </lineage>
</organism>
<dbReference type="InterPro" id="IPR025966">
    <property type="entry name" value="OppC_N"/>
</dbReference>
<dbReference type="InterPro" id="IPR050366">
    <property type="entry name" value="BP-dependent_transpt_permease"/>
</dbReference>
<dbReference type="CDD" id="cd06261">
    <property type="entry name" value="TM_PBP2"/>
    <property type="match status" value="1"/>
</dbReference>
<dbReference type="Pfam" id="PF12911">
    <property type="entry name" value="OppC_N"/>
    <property type="match status" value="1"/>
</dbReference>
<accession>A0A2P7SL81</accession>
<dbReference type="RefSeq" id="WP_106723099.1">
    <property type="nucleotide sequence ID" value="NZ_PXYL01000002.1"/>
</dbReference>
<dbReference type="Proteomes" id="UP000240653">
    <property type="component" value="Unassembled WGS sequence"/>
</dbReference>
<name>A0A2P7SL81_9HYPH</name>
<dbReference type="InterPro" id="IPR000515">
    <property type="entry name" value="MetI-like"/>
</dbReference>
<feature type="transmembrane region" description="Helical" evidence="7">
    <location>
        <begin position="189"/>
        <end position="215"/>
    </location>
</feature>
<dbReference type="GO" id="GO:0005886">
    <property type="term" value="C:plasma membrane"/>
    <property type="evidence" value="ECO:0007669"/>
    <property type="project" value="UniProtKB-SubCell"/>
</dbReference>
<dbReference type="PANTHER" id="PTHR43386:SF25">
    <property type="entry name" value="PEPTIDE ABC TRANSPORTER PERMEASE PROTEIN"/>
    <property type="match status" value="1"/>
</dbReference>
<comment type="caution">
    <text evidence="9">The sequence shown here is derived from an EMBL/GenBank/DDBJ whole genome shotgun (WGS) entry which is preliminary data.</text>
</comment>
<dbReference type="InterPro" id="IPR035906">
    <property type="entry name" value="MetI-like_sf"/>
</dbReference>
<keyword evidence="2 7" id="KW-0813">Transport</keyword>
<evidence type="ECO:0000256" key="2">
    <source>
        <dbReference type="ARBA" id="ARBA00022448"/>
    </source>
</evidence>
<dbReference type="PANTHER" id="PTHR43386">
    <property type="entry name" value="OLIGOPEPTIDE TRANSPORT SYSTEM PERMEASE PROTEIN APPC"/>
    <property type="match status" value="1"/>
</dbReference>
<gene>
    <name evidence="9" type="ORF">C7I85_05795</name>
</gene>
<evidence type="ECO:0000256" key="4">
    <source>
        <dbReference type="ARBA" id="ARBA00022692"/>
    </source>
</evidence>
<feature type="transmembrane region" description="Helical" evidence="7">
    <location>
        <begin position="82"/>
        <end position="108"/>
    </location>
</feature>
<comment type="similarity">
    <text evidence="7">Belongs to the binding-protein-dependent transport system permease family.</text>
</comment>
<dbReference type="PROSITE" id="PS50928">
    <property type="entry name" value="ABC_TM1"/>
    <property type="match status" value="1"/>
</dbReference>
<dbReference type="OrthoDB" id="9766870at2"/>
<keyword evidence="10" id="KW-1185">Reference proteome</keyword>
<feature type="transmembrane region" description="Helical" evidence="7">
    <location>
        <begin position="128"/>
        <end position="158"/>
    </location>
</feature>
<evidence type="ECO:0000256" key="5">
    <source>
        <dbReference type="ARBA" id="ARBA00022989"/>
    </source>
</evidence>
<dbReference type="Pfam" id="PF00528">
    <property type="entry name" value="BPD_transp_1"/>
    <property type="match status" value="1"/>
</dbReference>